<evidence type="ECO:0000256" key="1">
    <source>
        <dbReference type="SAM" id="MobiDB-lite"/>
    </source>
</evidence>
<name>A0AAU8FM66_9BACT</name>
<dbReference type="EMBL" id="CP159289">
    <property type="protein sequence ID" value="XCH25040.1"/>
    <property type="molecule type" value="Genomic_DNA"/>
</dbReference>
<sequence>MNLETLRDYCLKLPGVTEELPFGPDTLVFKVMGKVFLLTPLDTPQHQFNAKCDPEKAEELREKYPDVRPGYHMNKKHWNTVYVTGSIPSDELFSWVKDSYDLVVASLPKKTREEGSSRKSGGRLSIKFGKPE</sequence>
<dbReference type="GO" id="GO:0003677">
    <property type="term" value="F:DNA binding"/>
    <property type="evidence" value="ECO:0007669"/>
    <property type="project" value="UniProtKB-KW"/>
</dbReference>
<dbReference type="AlphaFoldDB" id="A0AAU8FM66"/>
<dbReference type="Gene3D" id="3.90.1150.30">
    <property type="match status" value="1"/>
</dbReference>
<protein>
    <submittedName>
        <fullName evidence="2">MmcQ/YjbR family DNA-binding protein</fullName>
    </submittedName>
</protein>
<reference evidence="2" key="1">
    <citation type="submission" date="2024-06" db="EMBL/GenBank/DDBJ databases">
        <title>Sequencing and assembly of the genome of Dyadobacter sp. strain 676, a symbiont of Cyamopsis tetragonoloba.</title>
        <authorList>
            <person name="Guro P."/>
            <person name="Sazanova A."/>
            <person name="Kuznetsova I."/>
            <person name="Belimov A."/>
            <person name="Safronova V."/>
        </authorList>
    </citation>
    <scope>NUCLEOTIDE SEQUENCE</scope>
    <source>
        <strain evidence="2">676</strain>
    </source>
</reference>
<dbReference type="InterPro" id="IPR007351">
    <property type="entry name" value="YjbR"/>
</dbReference>
<dbReference type="PANTHER" id="PTHR35145">
    <property type="entry name" value="CYTOPLASMIC PROTEIN-RELATED"/>
    <property type="match status" value="1"/>
</dbReference>
<evidence type="ECO:0000313" key="2">
    <source>
        <dbReference type="EMBL" id="XCH25040.1"/>
    </source>
</evidence>
<keyword evidence="2" id="KW-0238">DNA-binding</keyword>
<dbReference type="InterPro" id="IPR038056">
    <property type="entry name" value="YjbR-like_sf"/>
</dbReference>
<organism evidence="2">
    <name type="scientific">Dyadobacter sp. 676</name>
    <dbReference type="NCBI Taxonomy" id="3088362"/>
    <lineage>
        <taxon>Bacteria</taxon>
        <taxon>Pseudomonadati</taxon>
        <taxon>Bacteroidota</taxon>
        <taxon>Cytophagia</taxon>
        <taxon>Cytophagales</taxon>
        <taxon>Spirosomataceae</taxon>
        <taxon>Dyadobacter</taxon>
    </lineage>
</organism>
<accession>A0AAU8FM66</accession>
<dbReference type="InterPro" id="IPR058532">
    <property type="entry name" value="YjbR/MT2646/Rv2570-like"/>
</dbReference>
<gene>
    <name evidence="2" type="ORF">ABV298_00995</name>
</gene>
<feature type="region of interest" description="Disordered" evidence="1">
    <location>
        <begin position="109"/>
        <end position="132"/>
    </location>
</feature>
<proteinExistence type="predicted"/>
<dbReference type="PANTHER" id="PTHR35145:SF1">
    <property type="entry name" value="CYTOPLASMIC PROTEIN"/>
    <property type="match status" value="1"/>
</dbReference>
<dbReference type="RefSeq" id="WP_353720344.1">
    <property type="nucleotide sequence ID" value="NZ_CP159289.1"/>
</dbReference>
<dbReference type="SUPFAM" id="SSF142906">
    <property type="entry name" value="YjbR-like"/>
    <property type="match status" value="1"/>
</dbReference>
<dbReference type="Pfam" id="PF04237">
    <property type="entry name" value="YjbR"/>
    <property type="match status" value="1"/>
</dbReference>